<comment type="caution">
    <text evidence="1">The sequence shown here is derived from an EMBL/GenBank/DDBJ whole genome shotgun (WGS) entry which is preliminary data.</text>
</comment>
<evidence type="ECO:0000313" key="1">
    <source>
        <dbReference type="EMBL" id="KAF2722311.1"/>
    </source>
</evidence>
<dbReference type="AlphaFoldDB" id="A0A9P4UR86"/>
<accession>A0A9P4UR86</accession>
<reference evidence="1" key="1">
    <citation type="journal article" date="2020" name="Stud. Mycol.">
        <title>101 Dothideomycetes genomes: a test case for predicting lifestyles and emergence of pathogens.</title>
        <authorList>
            <person name="Haridas S."/>
            <person name="Albert R."/>
            <person name="Binder M."/>
            <person name="Bloem J."/>
            <person name="Labutti K."/>
            <person name="Salamov A."/>
            <person name="Andreopoulos B."/>
            <person name="Baker S."/>
            <person name="Barry K."/>
            <person name="Bills G."/>
            <person name="Bluhm B."/>
            <person name="Cannon C."/>
            <person name="Castanera R."/>
            <person name="Culley D."/>
            <person name="Daum C."/>
            <person name="Ezra D."/>
            <person name="Gonzalez J."/>
            <person name="Henrissat B."/>
            <person name="Kuo A."/>
            <person name="Liang C."/>
            <person name="Lipzen A."/>
            <person name="Lutzoni F."/>
            <person name="Magnuson J."/>
            <person name="Mondo S."/>
            <person name="Nolan M."/>
            <person name="Ohm R."/>
            <person name="Pangilinan J."/>
            <person name="Park H.-J."/>
            <person name="Ramirez L."/>
            <person name="Alfaro M."/>
            <person name="Sun H."/>
            <person name="Tritt A."/>
            <person name="Yoshinaga Y."/>
            <person name="Zwiers L.-H."/>
            <person name="Turgeon B."/>
            <person name="Goodwin S."/>
            <person name="Spatafora J."/>
            <person name="Crous P."/>
            <person name="Grigoriev I."/>
        </authorList>
    </citation>
    <scope>NUCLEOTIDE SEQUENCE</scope>
    <source>
        <strain evidence="1">CBS 116435</strain>
    </source>
</reference>
<organism evidence="1 2">
    <name type="scientific">Polychaeton citri CBS 116435</name>
    <dbReference type="NCBI Taxonomy" id="1314669"/>
    <lineage>
        <taxon>Eukaryota</taxon>
        <taxon>Fungi</taxon>
        <taxon>Dikarya</taxon>
        <taxon>Ascomycota</taxon>
        <taxon>Pezizomycotina</taxon>
        <taxon>Dothideomycetes</taxon>
        <taxon>Dothideomycetidae</taxon>
        <taxon>Capnodiales</taxon>
        <taxon>Capnodiaceae</taxon>
        <taxon>Polychaeton</taxon>
    </lineage>
</organism>
<sequence length="270" mass="30688">MATIFVDSEDTEVELVDMTADDHAGFILSSPTLRAPSSDSNTDDTLIDDGSRELDLAQDGTLTGNASCGEGTNVYGDIREGRTTLKREPLSNIDVPIQMLSLSELREPPLCKLYPDRRDEILRLFLRRTTFTVEVWTNYTAVDRWTYKDGCEFFHDEKRVRDCGRLRLRNKDTLEHIRLLDPGESEMMKVNVAVGTPFRPLLRLVFVMGDGNLMISGYHETDDTHTELHDFVHECYDEILNVGLIHGKKGVTVQDLECYASLFVKKPPER</sequence>
<keyword evidence="2" id="KW-1185">Reference proteome</keyword>
<gene>
    <name evidence="1" type="ORF">K431DRAFT_293477</name>
</gene>
<protein>
    <submittedName>
        <fullName evidence="1">Uncharacterized protein</fullName>
    </submittedName>
</protein>
<proteinExistence type="predicted"/>
<dbReference type="EMBL" id="MU003783">
    <property type="protein sequence ID" value="KAF2722311.1"/>
    <property type="molecule type" value="Genomic_DNA"/>
</dbReference>
<evidence type="ECO:0000313" key="2">
    <source>
        <dbReference type="Proteomes" id="UP000799441"/>
    </source>
</evidence>
<name>A0A9P4UR86_9PEZI</name>
<dbReference type="Proteomes" id="UP000799441">
    <property type="component" value="Unassembled WGS sequence"/>
</dbReference>